<organism evidence="1 2">
    <name type="scientific">Termititenax aidoneus</name>
    <dbReference type="NCBI Taxonomy" id="2218524"/>
    <lineage>
        <taxon>Bacteria</taxon>
        <taxon>Bacillati</taxon>
        <taxon>Candidatus Margulisiibacteriota</taxon>
        <taxon>Candidatus Termititenacia</taxon>
        <taxon>Candidatus Termititenacales</taxon>
        <taxon>Candidatus Termititenacaceae</taxon>
        <taxon>Candidatus Termititenax</taxon>
    </lineage>
</organism>
<accession>A0A388TCT4</accession>
<name>A0A388TCT4_TERA1</name>
<evidence type="ECO:0000313" key="1">
    <source>
        <dbReference type="EMBL" id="GBR74697.1"/>
    </source>
</evidence>
<sequence>MLELIMHLNKISNAALDNTERTLCQIEKVLKGFVEDKAKGGEL</sequence>
<keyword evidence="2" id="KW-1185">Reference proteome</keyword>
<gene>
    <name evidence="1" type="ORF">NO1_1827</name>
</gene>
<proteinExistence type="predicted"/>
<reference evidence="1 2" key="1">
    <citation type="journal article" date="2019" name="ISME J.">
        <title>Genome analyses of uncultured TG2/ZB3 bacteria in 'Margulisbacteria' specifically attached to ectosymbiotic spirochetes of protists in the termite gut.</title>
        <authorList>
            <person name="Utami Y.D."/>
            <person name="Kuwahara H."/>
            <person name="Igai K."/>
            <person name="Murakami T."/>
            <person name="Sugaya K."/>
            <person name="Morikawa T."/>
            <person name="Nagura Y."/>
            <person name="Yuki M."/>
            <person name="Deevong P."/>
            <person name="Inoue T."/>
            <person name="Kihara K."/>
            <person name="Lo N."/>
            <person name="Yamada A."/>
            <person name="Ohkuma M."/>
            <person name="Hongoh Y."/>
        </authorList>
    </citation>
    <scope>NUCLEOTIDE SEQUENCE [LARGE SCALE GENOMIC DNA]</scope>
    <source>
        <strain evidence="1">NkOx7-01</strain>
    </source>
</reference>
<dbReference type="EMBL" id="BGZN01000070">
    <property type="protein sequence ID" value="GBR74697.1"/>
    <property type="molecule type" value="Genomic_DNA"/>
</dbReference>
<dbReference type="Proteomes" id="UP000269352">
    <property type="component" value="Unassembled WGS sequence"/>
</dbReference>
<protein>
    <submittedName>
        <fullName evidence="1">Uncharacterized protein</fullName>
    </submittedName>
</protein>
<evidence type="ECO:0000313" key="2">
    <source>
        <dbReference type="Proteomes" id="UP000269352"/>
    </source>
</evidence>
<dbReference type="AlphaFoldDB" id="A0A388TCT4"/>
<comment type="caution">
    <text evidence="1">The sequence shown here is derived from an EMBL/GenBank/DDBJ whole genome shotgun (WGS) entry which is preliminary data.</text>
</comment>